<accession>A8R9Z6</accession>
<reference evidence="1 2" key="2">
    <citation type="submission" date="2007-09" db="EMBL/GenBank/DDBJ databases">
        <authorList>
            <person name="Fulton L."/>
            <person name="Clifton S."/>
            <person name="Fulton B."/>
            <person name="Xu J."/>
            <person name="Minx P."/>
            <person name="Pepin K.H."/>
            <person name="Johnson M."/>
            <person name="Thiruvilangam P."/>
            <person name="Bhonagiri V."/>
            <person name="Nash W.E."/>
            <person name="Mardis E.R."/>
            <person name="Wilson R.K."/>
        </authorList>
    </citation>
    <scope>NUCLEOTIDE SEQUENCE [LARGE SCALE GENOMIC DNA]</scope>
    <source>
        <strain evidence="1 2">DSM 3991</strain>
    </source>
</reference>
<organism evidence="1 2">
    <name type="scientific">Amedibacillus dolichus DSM 3991</name>
    <dbReference type="NCBI Taxonomy" id="428127"/>
    <lineage>
        <taxon>Bacteria</taxon>
        <taxon>Bacillati</taxon>
        <taxon>Bacillota</taxon>
        <taxon>Erysipelotrichia</taxon>
        <taxon>Erysipelotrichales</taxon>
        <taxon>Erysipelotrichaceae</taxon>
        <taxon>Amedibacillus</taxon>
    </lineage>
</organism>
<dbReference type="STRING" id="428127.EUBDOL_00660"/>
<dbReference type="EMBL" id="ABAW02000018">
    <property type="protein sequence ID" value="EDP11482.1"/>
    <property type="molecule type" value="Genomic_DNA"/>
</dbReference>
<proteinExistence type="predicted"/>
<dbReference type="AlphaFoldDB" id="A8R9Z6"/>
<gene>
    <name evidence="1" type="ORF">EUBDOL_00660</name>
</gene>
<evidence type="ECO:0000313" key="2">
    <source>
        <dbReference type="Proteomes" id="UP000004090"/>
    </source>
</evidence>
<comment type="caution">
    <text evidence="1">The sequence shown here is derived from an EMBL/GenBank/DDBJ whole genome shotgun (WGS) entry which is preliminary data.</text>
</comment>
<name>A8R9Z6_9FIRM</name>
<dbReference type="Proteomes" id="UP000004090">
    <property type="component" value="Unassembled WGS sequence"/>
</dbReference>
<reference evidence="1 2" key="1">
    <citation type="submission" date="2007-09" db="EMBL/GenBank/DDBJ databases">
        <title>Draft genome sequence of Eubacterium dolichum (DSM 3991).</title>
        <authorList>
            <person name="Sudarsanam P."/>
            <person name="Ley R."/>
            <person name="Guruge J."/>
            <person name="Turnbaugh P.J."/>
            <person name="Mahowald M."/>
            <person name="Liep D."/>
            <person name="Gordon J."/>
        </authorList>
    </citation>
    <scope>NUCLEOTIDE SEQUENCE [LARGE SCALE GENOMIC DNA]</scope>
    <source>
        <strain evidence="1 2">DSM 3991</strain>
    </source>
</reference>
<evidence type="ECO:0000313" key="1">
    <source>
        <dbReference type="EMBL" id="EDP11482.1"/>
    </source>
</evidence>
<dbReference type="HOGENOM" id="CLU_3356228_0_0_9"/>
<protein>
    <submittedName>
        <fullName evidence="1">Uncharacterized protein</fullName>
    </submittedName>
</protein>
<sequence length="36" mass="4244">MCTVCFISRYKEAVSYKITNECQAFFCLSCDSFYEL</sequence>